<dbReference type="EMBL" id="GBRH01241217">
    <property type="protein sequence ID" value="JAD56678.1"/>
    <property type="molecule type" value="Transcribed_RNA"/>
</dbReference>
<organism evidence="1">
    <name type="scientific">Arundo donax</name>
    <name type="common">Giant reed</name>
    <name type="synonym">Donax arundinaceus</name>
    <dbReference type="NCBI Taxonomy" id="35708"/>
    <lineage>
        <taxon>Eukaryota</taxon>
        <taxon>Viridiplantae</taxon>
        <taxon>Streptophyta</taxon>
        <taxon>Embryophyta</taxon>
        <taxon>Tracheophyta</taxon>
        <taxon>Spermatophyta</taxon>
        <taxon>Magnoliopsida</taxon>
        <taxon>Liliopsida</taxon>
        <taxon>Poales</taxon>
        <taxon>Poaceae</taxon>
        <taxon>PACMAD clade</taxon>
        <taxon>Arundinoideae</taxon>
        <taxon>Arundineae</taxon>
        <taxon>Arundo</taxon>
    </lineage>
</organism>
<sequence length="11" mass="1318">MGALRMRKLEI</sequence>
<name>A0A0A9B3I1_ARUDO</name>
<protein>
    <submittedName>
        <fullName evidence="1">Uncharacterized protein</fullName>
    </submittedName>
</protein>
<evidence type="ECO:0000313" key="1">
    <source>
        <dbReference type="EMBL" id="JAD56678.1"/>
    </source>
</evidence>
<reference evidence="1" key="2">
    <citation type="journal article" date="2015" name="Data Brief">
        <title>Shoot transcriptome of the giant reed, Arundo donax.</title>
        <authorList>
            <person name="Barrero R.A."/>
            <person name="Guerrero F.D."/>
            <person name="Moolhuijzen P."/>
            <person name="Goolsby J.A."/>
            <person name="Tidwell J."/>
            <person name="Bellgard S.E."/>
            <person name="Bellgard M.I."/>
        </authorList>
    </citation>
    <scope>NUCLEOTIDE SEQUENCE</scope>
    <source>
        <tissue evidence="1">Shoot tissue taken approximately 20 cm above the soil surface</tissue>
    </source>
</reference>
<accession>A0A0A9B3I1</accession>
<proteinExistence type="predicted"/>
<reference evidence="1" key="1">
    <citation type="submission" date="2014-09" db="EMBL/GenBank/DDBJ databases">
        <authorList>
            <person name="Magalhaes I.L.F."/>
            <person name="Oliveira U."/>
            <person name="Santos F.R."/>
            <person name="Vidigal T.H.D.A."/>
            <person name="Brescovit A.D."/>
            <person name="Santos A.J."/>
        </authorList>
    </citation>
    <scope>NUCLEOTIDE SEQUENCE</scope>
    <source>
        <tissue evidence="1">Shoot tissue taken approximately 20 cm above the soil surface</tissue>
    </source>
</reference>